<dbReference type="Gene3D" id="1.10.3210.10">
    <property type="entry name" value="Hypothetical protein af1432"/>
    <property type="match status" value="1"/>
</dbReference>
<name>A0A6G1U0Y6_9BACT</name>
<dbReference type="InterPro" id="IPR003607">
    <property type="entry name" value="HD/PDEase_dom"/>
</dbReference>
<dbReference type="InterPro" id="IPR051094">
    <property type="entry name" value="Diverse_Catalytic_Enzymes"/>
</dbReference>
<dbReference type="EMBL" id="VZCB01000049">
    <property type="protein sequence ID" value="MQN80451.1"/>
    <property type="molecule type" value="Genomic_DNA"/>
</dbReference>
<dbReference type="CDD" id="cd00077">
    <property type="entry name" value="HDc"/>
    <property type="match status" value="1"/>
</dbReference>
<protein>
    <submittedName>
        <fullName evidence="2">HDIG domain-containing protein</fullName>
    </submittedName>
</protein>
<evidence type="ECO:0000313" key="3">
    <source>
        <dbReference type="Proteomes" id="UP000480425"/>
    </source>
</evidence>
<proteinExistence type="predicted"/>
<reference evidence="2 3" key="1">
    <citation type="submission" date="2019-09" db="EMBL/GenBank/DDBJ databases">
        <title>Distinct polysaccharide growth profiles of human intestinal Prevotella copri isolates.</title>
        <authorList>
            <person name="Fehlner-Peach H."/>
            <person name="Magnabosco C."/>
            <person name="Raghavan V."/>
            <person name="Scher J.U."/>
            <person name="Tett A."/>
            <person name="Cox L.M."/>
            <person name="Gottsegen C."/>
            <person name="Watters A."/>
            <person name="Wiltshire- Gordon J.D."/>
            <person name="Segata N."/>
            <person name="Bonneau R."/>
            <person name="Littman D.R."/>
        </authorList>
    </citation>
    <scope>NUCLEOTIDE SEQUENCE [LARGE SCALE GENOMIC DNA]</scope>
    <source>
        <strain evidence="3">iA622</strain>
    </source>
</reference>
<dbReference type="SUPFAM" id="SSF109604">
    <property type="entry name" value="HD-domain/PDEase-like"/>
    <property type="match status" value="1"/>
</dbReference>
<accession>A0A6G1U0Y6</accession>
<gene>
    <name evidence="2" type="ORF">F7D73_05705</name>
</gene>
<dbReference type="InterPro" id="IPR006675">
    <property type="entry name" value="HDIG_dom"/>
</dbReference>
<evidence type="ECO:0000313" key="2">
    <source>
        <dbReference type="EMBL" id="MQN80451.1"/>
    </source>
</evidence>
<dbReference type="InterPro" id="IPR006674">
    <property type="entry name" value="HD_domain"/>
</dbReference>
<sequence length="180" mass="20834">MNYQAIIDKYYPEDNELRHILITHSQSVAQKALQIVSSHPELHLDAQFIEEAAMLHDIGIFMTDAPGIMCFGSQPYICHGRLGAELLRKEGYERHARVCERHTGAGITKEQIEKQQLPLPHQDFLPETMEEKVICYADKFFSKTHLDKEKSIEKAEKSLAKFGEEGVKRFQEWERMFEIG</sequence>
<dbReference type="RefSeq" id="WP_153122944.1">
    <property type="nucleotide sequence ID" value="NZ_CP152352.1"/>
</dbReference>
<comment type="caution">
    <text evidence="2">The sequence shown here is derived from an EMBL/GenBank/DDBJ whole genome shotgun (WGS) entry which is preliminary data.</text>
</comment>
<feature type="domain" description="HD" evidence="1">
    <location>
        <begin position="22"/>
        <end position="140"/>
    </location>
</feature>
<dbReference type="Proteomes" id="UP000480425">
    <property type="component" value="Unassembled WGS sequence"/>
</dbReference>
<organism evidence="2 3">
    <name type="scientific">Segatella copri</name>
    <dbReference type="NCBI Taxonomy" id="165179"/>
    <lineage>
        <taxon>Bacteria</taxon>
        <taxon>Pseudomonadati</taxon>
        <taxon>Bacteroidota</taxon>
        <taxon>Bacteroidia</taxon>
        <taxon>Bacteroidales</taxon>
        <taxon>Prevotellaceae</taxon>
        <taxon>Segatella</taxon>
    </lineage>
</organism>
<evidence type="ECO:0000259" key="1">
    <source>
        <dbReference type="Pfam" id="PF01966"/>
    </source>
</evidence>
<dbReference type="NCBIfam" id="TIGR00277">
    <property type="entry name" value="HDIG"/>
    <property type="match status" value="1"/>
</dbReference>
<dbReference type="OrthoDB" id="1722553at2"/>
<dbReference type="Pfam" id="PF01966">
    <property type="entry name" value="HD"/>
    <property type="match status" value="1"/>
</dbReference>
<dbReference type="AlphaFoldDB" id="A0A6G1U0Y6"/>
<dbReference type="PANTHER" id="PTHR35795">
    <property type="entry name" value="SLR1885 PROTEIN"/>
    <property type="match status" value="1"/>
</dbReference>
<dbReference type="PANTHER" id="PTHR35795:SF1">
    <property type="entry name" value="BIS(5'-NUCLEOSYL)-TETRAPHOSPHATASE, SYMMETRICAL"/>
    <property type="match status" value="1"/>
</dbReference>